<dbReference type="Pfam" id="PF00582">
    <property type="entry name" value="Usp"/>
    <property type="match status" value="1"/>
</dbReference>
<comment type="caution">
    <text evidence="6">The sequence shown here is derived from an EMBL/GenBank/DDBJ whole genome shotgun (WGS) entry which is preliminary data.</text>
</comment>
<dbReference type="AlphaFoldDB" id="K6XMU7"/>
<sequence>MLIKALRFAPQSITCLLFVSGKEPSLAEKLPNLIKSEVNDVCKTTILVEAFVKESEKEDLLIKVLSSDKFDTTFIHRPQLGREKLDFSLIKAALKGPIKSSIFLCGDNRWRGQLKLLGTVDIFTRTAAQKELNNKVLNTAAQVAIQLDAEVKLLGVIPIPRIKQEFDITEPDEVMVKKGAVSKAKLEKLVQESGTLSDYSLKIAAGSAYSEIPSVASKSKSNIVIIGNVGRKGIKGLLIGNTAEKILTRLTVDALIVRQ</sequence>
<evidence type="ECO:0000313" key="6">
    <source>
        <dbReference type="EMBL" id="GAC13001.1"/>
    </source>
</evidence>
<evidence type="ECO:0000259" key="5">
    <source>
        <dbReference type="Pfam" id="PF00582"/>
    </source>
</evidence>
<evidence type="ECO:0000256" key="2">
    <source>
        <dbReference type="ARBA" id="ARBA00008791"/>
    </source>
</evidence>
<comment type="subcellular location">
    <subcellularLocation>
        <location evidence="1">Cytoplasm</location>
    </subcellularLocation>
</comment>
<evidence type="ECO:0000256" key="1">
    <source>
        <dbReference type="ARBA" id="ARBA00004496"/>
    </source>
</evidence>
<evidence type="ECO:0000313" key="7">
    <source>
        <dbReference type="Proteomes" id="UP000006334"/>
    </source>
</evidence>
<reference evidence="6 7" key="1">
    <citation type="journal article" date="2017" name="Antonie Van Leeuwenhoek">
        <title>Rhizobium rhizosphaerae sp. nov., a novel species isolated from rice rhizosphere.</title>
        <authorList>
            <person name="Zhao J.J."/>
            <person name="Zhang J."/>
            <person name="Zhang R.J."/>
            <person name="Zhang C.W."/>
            <person name="Yin H.Q."/>
            <person name="Zhang X.X."/>
        </authorList>
    </citation>
    <scope>NUCLEOTIDE SEQUENCE [LARGE SCALE GENOMIC DNA]</scope>
    <source>
        <strain evidence="6 7">E3</strain>
    </source>
</reference>
<accession>K6XMU7</accession>
<dbReference type="PANTHER" id="PTHR47892:SF1">
    <property type="entry name" value="UNIVERSAL STRESS PROTEIN E"/>
    <property type="match status" value="1"/>
</dbReference>
<name>K6XMU7_9ALTE</name>
<dbReference type="SUPFAM" id="SSF52402">
    <property type="entry name" value="Adenine nucleotide alpha hydrolases-like"/>
    <property type="match status" value="1"/>
</dbReference>
<evidence type="ECO:0000256" key="4">
    <source>
        <dbReference type="ARBA" id="ARBA00037131"/>
    </source>
</evidence>
<dbReference type="GO" id="GO:0005737">
    <property type="term" value="C:cytoplasm"/>
    <property type="evidence" value="ECO:0007669"/>
    <property type="project" value="UniProtKB-SubCell"/>
</dbReference>
<dbReference type="PANTHER" id="PTHR47892">
    <property type="entry name" value="UNIVERSAL STRESS PROTEIN E"/>
    <property type="match status" value="1"/>
</dbReference>
<dbReference type="EMBL" id="BAEN01000014">
    <property type="protein sequence ID" value="GAC13001.1"/>
    <property type="molecule type" value="Genomic_DNA"/>
</dbReference>
<organism evidence="6 7">
    <name type="scientific">Aliiglaciecola lipolytica E3</name>
    <dbReference type="NCBI Taxonomy" id="1127673"/>
    <lineage>
        <taxon>Bacteria</taxon>
        <taxon>Pseudomonadati</taxon>
        <taxon>Pseudomonadota</taxon>
        <taxon>Gammaproteobacteria</taxon>
        <taxon>Alteromonadales</taxon>
        <taxon>Alteromonadaceae</taxon>
        <taxon>Aliiglaciecola</taxon>
    </lineage>
</organism>
<comment type="function">
    <text evidence="4">Required for resistance to DNA-damaging agents.</text>
</comment>
<gene>
    <name evidence="6" type="ORF">GLIP_0354</name>
</gene>
<proteinExistence type="inferred from homology"/>
<dbReference type="InterPro" id="IPR006016">
    <property type="entry name" value="UspA"/>
</dbReference>
<dbReference type="eggNOG" id="COG0589">
    <property type="taxonomic scope" value="Bacteria"/>
</dbReference>
<feature type="domain" description="UspA" evidence="5">
    <location>
        <begin position="134"/>
        <end position="258"/>
    </location>
</feature>
<protein>
    <recommendedName>
        <fullName evidence="5">UspA domain-containing protein</fullName>
    </recommendedName>
</protein>
<dbReference type="Proteomes" id="UP000006334">
    <property type="component" value="Unassembled WGS sequence"/>
</dbReference>
<keyword evidence="3" id="KW-0963">Cytoplasm</keyword>
<evidence type="ECO:0000256" key="3">
    <source>
        <dbReference type="ARBA" id="ARBA00022490"/>
    </source>
</evidence>
<dbReference type="Gene3D" id="3.40.50.12370">
    <property type="match status" value="1"/>
</dbReference>
<dbReference type="STRING" id="1127673.GLIP_0354"/>
<keyword evidence="7" id="KW-1185">Reference proteome</keyword>
<comment type="similarity">
    <text evidence="2">Belongs to the universal stress protein A family.</text>
</comment>